<evidence type="ECO:0000259" key="1">
    <source>
        <dbReference type="Pfam" id="PF01909"/>
    </source>
</evidence>
<dbReference type="GO" id="GO:0016779">
    <property type="term" value="F:nucleotidyltransferase activity"/>
    <property type="evidence" value="ECO:0007669"/>
    <property type="project" value="InterPro"/>
</dbReference>
<proteinExistence type="predicted"/>
<evidence type="ECO:0000313" key="2">
    <source>
        <dbReference type="EMBL" id="PEM50826.1"/>
    </source>
</evidence>
<dbReference type="Pfam" id="PF01909">
    <property type="entry name" value="NTP_transf_2"/>
    <property type="match status" value="1"/>
</dbReference>
<dbReference type="RefSeq" id="WP_098103046.1">
    <property type="nucleotide sequence ID" value="NZ_NUDL01000079.1"/>
</dbReference>
<organism evidence="2 3">
    <name type="scientific">Bacillus wiedmannii</name>
    <dbReference type="NCBI Taxonomy" id="1890302"/>
    <lineage>
        <taxon>Bacteria</taxon>
        <taxon>Bacillati</taxon>
        <taxon>Bacillota</taxon>
        <taxon>Bacilli</taxon>
        <taxon>Bacillales</taxon>
        <taxon>Bacillaceae</taxon>
        <taxon>Bacillus</taxon>
        <taxon>Bacillus cereus group</taxon>
    </lineage>
</organism>
<reference evidence="2 3" key="1">
    <citation type="submission" date="2017-09" db="EMBL/GenBank/DDBJ databases">
        <title>Large-scale bioinformatics analysis of Bacillus genomes uncovers conserved roles of natural products in bacterial physiology.</title>
        <authorList>
            <consortium name="Agbiome Team Llc"/>
            <person name="Bleich R.M."/>
            <person name="Grubbs K.J."/>
            <person name="Santa Maria K.C."/>
            <person name="Allen S.E."/>
            <person name="Farag S."/>
            <person name="Shank E.A."/>
            <person name="Bowers A."/>
        </authorList>
    </citation>
    <scope>NUCLEOTIDE SEQUENCE [LARGE SCALE GENOMIC DNA]</scope>
    <source>
        <strain evidence="2 3">AFS010764</strain>
    </source>
</reference>
<comment type="caution">
    <text evidence="2">The sequence shown here is derived from an EMBL/GenBank/DDBJ whole genome shotgun (WGS) entry which is preliminary data.</text>
</comment>
<dbReference type="CDD" id="cd05403">
    <property type="entry name" value="NT_KNTase_like"/>
    <property type="match status" value="1"/>
</dbReference>
<gene>
    <name evidence="2" type="ORF">CN611_22245</name>
</gene>
<dbReference type="AlphaFoldDB" id="A0A2A8BIS9"/>
<dbReference type="SUPFAM" id="SSF81301">
    <property type="entry name" value="Nucleotidyltransferase"/>
    <property type="match status" value="1"/>
</dbReference>
<dbReference type="InterPro" id="IPR002934">
    <property type="entry name" value="Polymerase_NTP_transf_dom"/>
</dbReference>
<dbReference type="Proteomes" id="UP000220621">
    <property type="component" value="Unassembled WGS sequence"/>
</dbReference>
<name>A0A2A8BIS9_9BACI</name>
<dbReference type="EMBL" id="NUDL01000079">
    <property type="protein sequence ID" value="PEM50826.1"/>
    <property type="molecule type" value="Genomic_DNA"/>
</dbReference>
<feature type="domain" description="Polymerase nucleotidyl transferase" evidence="1">
    <location>
        <begin position="14"/>
        <end position="50"/>
    </location>
</feature>
<dbReference type="Gene3D" id="3.30.460.10">
    <property type="entry name" value="Beta Polymerase, domain 2"/>
    <property type="match status" value="1"/>
</dbReference>
<protein>
    <recommendedName>
        <fullName evidence="1">Polymerase nucleotidyl transferase domain-containing protein</fullName>
    </recommendedName>
</protein>
<accession>A0A2A8BIS9</accession>
<sequence>MNKRDDFEGIKGLLSIVLFGSKAREDEDDFSDVDIFLLVDDVPQVQITEIINLIKTKLPFNNIGISLYTISTYKQLLLEGSMFLWHLKLEGRILYTKSNLNLYNGLEPFTNFKKNYLIYENLFISAKSSLQKNGLNEYDLSQLFFICRNICLLTCFKLSNPTFGRISVFDNLVSIIESTPLSRDNYIYLSKWRLNYTRAVGFQLDFPTEVKFLEILNEIEALFTVCKEALEIGGQNDREITRNEEVLRRIENR</sequence>
<dbReference type="InterPro" id="IPR043519">
    <property type="entry name" value="NT_sf"/>
</dbReference>
<evidence type="ECO:0000313" key="3">
    <source>
        <dbReference type="Proteomes" id="UP000220621"/>
    </source>
</evidence>